<keyword evidence="4" id="KW-1185">Reference proteome</keyword>
<dbReference type="SUPFAM" id="SSF50129">
    <property type="entry name" value="GroES-like"/>
    <property type="match status" value="1"/>
</dbReference>
<proteinExistence type="predicted"/>
<evidence type="ECO:0000256" key="1">
    <source>
        <dbReference type="ARBA" id="ARBA00023002"/>
    </source>
</evidence>
<dbReference type="Proteomes" id="UP000607653">
    <property type="component" value="Unassembled WGS sequence"/>
</dbReference>
<dbReference type="EMBL" id="DUZY01000001">
    <property type="protein sequence ID" value="DAD25120.1"/>
    <property type="molecule type" value="Genomic_DNA"/>
</dbReference>
<gene>
    <name evidence="3" type="ORF">HUJ06_026584</name>
</gene>
<keyword evidence="1" id="KW-0560">Oxidoreductase</keyword>
<dbReference type="InterPro" id="IPR011032">
    <property type="entry name" value="GroES-like_sf"/>
</dbReference>
<dbReference type="Gene3D" id="3.90.180.10">
    <property type="entry name" value="Medium-chain alcohol dehydrogenases, catalytic domain"/>
    <property type="match status" value="1"/>
</dbReference>
<name>A0A822XXP6_NELNU</name>
<protein>
    <recommendedName>
        <fullName evidence="2">Oxidoreductase N-terminal domain-containing protein</fullName>
    </recommendedName>
</protein>
<evidence type="ECO:0000313" key="3">
    <source>
        <dbReference type="EMBL" id="DAD25120.1"/>
    </source>
</evidence>
<sequence>MAKGEEVRNKQVLLKHYVTGFPKETDMVLSTGSIQLKVPESSKAVLVKNLYLSCDPYMRVRMAKLEIPSYIDSFELGSERVFFSS</sequence>
<comment type="caution">
    <text evidence="3">The sequence shown here is derived from an EMBL/GenBank/DDBJ whole genome shotgun (WGS) entry which is preliminary data.</text>
</comment>
<feature type="domain" description="Oxidoreductase N-terminal" evidence="2">
    <location>
        <begin position="10"/>
        <end position="78"/>
    </location>
</feature>
<dbReference type="AlphaFoldDB" id="A0A822XXP6"/>
<dbReference type="GO" id="GO:0016628">
    <property type="term" value="F:oxidoreductase activity, acting on the CH-CH group of donors, NAD or NADP as acceptor"/>
    <property type="evidence" value="ECO:0007669"/>
    <property type="project" value="InterPro"/>
</dbReference>
<dbReference type="PANTHER" id="PTHR43205:SF7">
    <property type="entry name" value="PROSTAGLANDIN REDUCTASE 1"/>
    <property type="match status" value="1"/>
</dbReference>
<accession>A0A822XXP6</accession>
<dbReference type="InterPro" id="IPR041694">
    <property type="entry name" value="ADH_N_2"/>
</dbReference>
<dbReference type="Pfam" id="PF16884">
    <property type="entry name" value="ADH_N_2"/>
    <property type="match status" value="1"/>
</dbReference>
<reference evidence="3 4" key="1">
    <citation type="journal article" date="2020" name="Mol. Biol. Evol.">
        <title>Distinct Expression and Methylation Patterns for Genes with Different Fates following a Single Whole-Genome Duplication in Flowering Plants.</title>
        <authorList>
            <person name="Shi T."/>
            <person name="Rahmani R.S."/>
            <person name="Gugger P.F."/>
            <person name="Wang M."/>
            <person name="Li H."/>
            <person name="Zhang Y."/>
            <person name="Li Z."/>
            <person name="Wang Q."/>
            <person name="Van de Peer Y."/>
            <person name="Marchal K."/>
            <person name="Chen J."/>
        </authorList>
    </citation>
    <scope>NUCLEOTIDE SEQUENCE [LARGE SCALE GENOMIC DNA]</scope>
    <source>
        <tissue evidence="3">Leaf</tissue>
    </source>
</reference>
<evidence type="ECO:0000313" key="4">
    <source>
        <dbReference type="Proteomes" id="UP000607653"/>
    </source>
</evidence>
<dbReference type="InterPro" id="IPR045010">
    <property type="entry name" value="MDR_fam"/>
</dbReference>
<dbReference type="PANTHER" id="PTHR43205">
    <property type="entry name" value="PROSTAGLANDIN REDUCTASE"/>
    <property type="match status" value="1"/>
</dbReference>
<evidence type="ECO:0000259" key="2">
    <source>
        <dbReference type="Pfam" id="PF16884"/>
    </source>
</evidence>
<organism evidence="3 4">
    <name type="scientific">Nelumbo nucifera</name>
    <name type="common">Sacred lotus</name>
    <dbReference type="NCBI Taxonomy" id="4432"/>
    <lineage>
        <taxon>Eukaryota</taxon>
        <taxon>Viridiplantae</taxon>
        <taxon>Streptophyta</taxon>
        <taxon>Embryophyta</taxon>
        <taxon>Tracheophyta</taxon>
        <taxon>Spermatophyta</taxon>
        <taxon>Magnoliopsida</taxon>
        <taxon>Proteales</taxon>
        <taxon>Nelumbonaceae</taxon>
        <taxon>Nelumbo</taxon>
    </lineage>
</organism>